<dbReference type="EMBL" id="UINC01071617">
    <property type="protein sequence ID" value="SVC06658.1"/>
    <property type="molecule type" value="Genomic_DNA"/>
</dbReference>
<proteinExistence type="predicted"/>
<dbReference type="InterPro" id="IPR044060">
    <property type="entry name" value="Bacterial_rp_domain"/>
</dbReference>
<protein>
    <recommendedName>
        <fullName evidence="1">Bacterial repeat domain-containing protein</fullName>
    </recommendedName>
</protein>
<feature type="domain" description="Bacterial repeat" evidence="1">
    <location>
        <begin position="178"/>
        <end position="235"/>
    </location>
</feature>
<accession>A0A382J4E2</accession>
<sequence length="237" mass="25944">KRGKTRETFKTLNTAVWNLHCPQDHVSRISEQLPLFQAHLDFGGYGRFTMIPGKGHISRPRGNDHAFFGMRMAWMLSQTYGTPFNYVLKVNDGKIAKVASGKRPFTGDTSGYGFYEPETVVNVTAPESKDGKPFVKWASDRGTFAKATSRSTTFTTPKGDVTISAIYGKQPFKLSVVGGKANPAAPKPGEVVTVSASTDKFFYWRTDSKLIDIALPSARSFTFAMPSADVAITAQGK</sequence>
<organism evidence="2">
    <name type="scientific">marine metagenome</name>
    <dbReference type="NCBI Taxonomy" id="408172"/>
    <lineage>
        <taxon>unclassified sequences</taxon>
        <taxon>metagenomes</taxon>
        <taxon>ecological metagenomes</taxon>
    </lineage>
</organism>
<name>A0A382J4E2_9ZZZZ</name>
<dbReference type="AlphaFoldDB" id="A0A382J4E2"/>
<evidence type="ECO:0000313" key="2">
    <source>
        <dbReference type="EMBL" id="SVC06658.1"/>
    </source>
</evidence>
<reference evidence="2" key="1">
    <citation type="submission" date="2018-05" db="EMBL/GenBank/DDBJ databases">
        <authorList>
            <person name="Lanie J.A."/>
            <person name="Ng W.-L."/>
            <person name="Kazmierczak K.M."/>
            <person name="Andrzejewski T.M."/>
            <person name="Davidsen T.M."/>
            <person name="Wayne K.J."/>
            <person name="Tettelin H."/>
            <person name="Glass J.I."/>
            <person name="Rusch D."/>
            <person name="Podicherti R."/>
            <person name="Tsui H.-C.T."/>
            <person name="Winkler M.E."/>
        </authorList>
    </citation>
    <scope>NUCLEOTIDE SEQUENCE</scope>
</reference>
<evidence type="ECO:0000259" key="1">
    <source>
        <dbReference type="Pfam" id="PF18998"/>
    </source>
</evidence>
<feature type="domain" description="Bacterial repeat" evidence="1">
    <location>
        <begin position="108"/>
        <end position="168"/>
    </location>
</feature>
<gene>
    <name evidence="2" type="ORF">METZ01_LOCUS259512</name>
</gene>
<dbReference type="Pfam" id="PF18998">
    <property type="entry name" value="Flg_new_2"/>
    <property type="match status" value="2"/>
</dbReference>
<feature type="non-terminal residue" evidence="2">
    <location>
        <position position="1"/>
    </location>
</feature>